<name>A0ABX0WCW7_9RHOB</name>
<dbReference type="EMBL" id="QHLQ01000018">
    <property type="protein sequence ID" value="NIZ62540.1"/>
    <property type="molecule type" value="Genomic_DNA"/>
</dbReference>
<evidence type="ECO:0000313" key="1">
    <source>
        <dbReference type="EMBL" id="NIZ62540.1"/>
    </source>
</evidence>
<organism evidence="1 2">
    <name type="scientific">Parasedimentitalea denitrificans</name>
    <dbReference type="NCBI Taxonomy" id="2211118"/>
    <lineage>
        <taxon>Bacteria</taxon>
        <taxon>Pseudomonadati</taxon>
        <taxon>Pseudomonadota</taxon>
        <taxon>Alphaproteobacteria</taxon>
        <taxon>Rhodobacterales</taxon>
        <taxon>Paracoccaceae</taxon>
        <taxon>Parasedimentitalea</taxon>
    </lineage>
</organism>
<sequence length="127" mass="14275">MFGFHSDWTRAISVKYGAKEIQQDLFEDTGWWRGSHLYRHKSGIYVIHEGQNGCFGFTVEPLSFDVRASISCEKSMTARQEISGASQYYTDLIYLGAFSETPNAPDGVPISFVSADERPEAELPDIL</sequence>
<gene>
    <name evidence="1" type="ORF">DL239_16330</name>
</gene>
<evidence type="ECO:0000313" key="2">
    <source>
        <dbReference type="Proteomes" id="UP001429564"/>
    </source>
</evidence>
<proteinExistence type="predicted"/>
<keyword evidence="2" id="KW-1185">Reference proteome</keyword>
<accession>A0ABX0WCW7</accession>
<comment type="caution">
    <text evidence="1">The sequence shown here is derived from an EMBL/GenBank/DDBJ whole genome shotgun (WGS) entry which is preliminary data.</text>
</comment>
<dbReference type="Proteomes" id="UP001429564">
    <property type="component" value="Unassembled WGS sequence"/>
</dbReference>
<reference evidence="1 2" key="1">
    <citation type="submission" date="2018-05" db="EMBL/GenBank/DDBJ databases">
        <authorList>
            <person name="Zhang Y.-J."/>
        </authorList>
    </citation>
    <scope>NUCLEOTIDE SEQUENCE [LARGE SCALE GENOMIC DNA]</scope>
    <source>
        <strain evidence="1 2">CY04</strain>
    </source>
</reference>
<protein>
    <submittedName>
        <fullName evidence="1">Uncharacterized protein</fullName>
    </submittedName>
</protein>